<comment type="caution">
    <text evidence="1">The sequence shown here is derived from an EMBL/GenBank/DDBJ whole genome shotgun (WGS) entry which is preliminary data.</text>
</comment>
<reference evidence="1 2" key="1">
    <citation type="submission" date="2018-10" db="EMBL/GenBank/DDBJ databases">
        <title>Genome assembly for a Yunnan-Guizhou Plateau 3E fish, Anabarilius grahami (Regan), and its evolutionary and genetic applications.</title>
        <authorList>
            <person name="Jiang W."/>
        </authorList>
    </citation>
    <scope>NUCLEOTIDE SEQUENCE [LARGE SCALE GENOMIC DNA]</scope>
    <source>
        <strain evidence="1">AG-KIZ</strain>
        <tissue evidence="1">Muscle</tissue>
    </source>
</reference>
<evidence type="ECO:0000313" key="2">
    <source>
        <dbReference type="Proteomes" id="UP000281406"/>
    </source>
</evidence>
<dbReference type="AlphaFoldDB" id="A0A3N0XXT5"/>
<evidence type="ECO:0000313" key="1">
    <source>
        <dbReference type="EMBL" id="ROK23452.1"/>
    </source>
</evidence>
<keyword evidence="2" id="KW-1185">Reference proteome</keyword>
<dbReference type="EMBL" id="RJVU01057542">
    <property type="protein sequence ID" value="ROK23452.1"/>
    <property type="molecule type" value="Genomic_DNA"/>
</dbReference>
<name>A0A3N0XXT5_ANAGA</name>
<proteinExistence type="predicted"/>
<gene>
    <name evidence="1" type="ORF">DPX16_16496</name>
</gene>
<protein>
    <submittedName>
        <fullName evidence="1">Uncharacterized protein</fullName>
    </submittedName>
</protein>
<dbReference type="Proteomes" id="UP000281406">
    <property type="component" value="Unassembled WGS sequence"/>
</dbReference>
<accession>A0A3N0XXT5</accession>
<organism evidence="1 2">
    <name type="scientific">Anabarilius grahami</name>
    <name type="common">Kanglang fish</name>
    <name type="synonym">Barilius grahami</name>
    <dbReference type="NCBI Taxonomy" id="495550"/>
    <lineage>
        <taxon>Eukaryota</taxon>
        <taxon>Metazoa</taxon>
        <taxon>Chordata</taxon>
        <taxon>Craniata</taxon>
        <taxon>Vertebrata</taxon>
        <taxon>Euteleostomi</taxon>
        <taxon>Actinopterygii</taxon>
        <taxon>Neopterygii</taxon>
        <taxon>Teleostei</taxon>
        <taxon>Ostariophysi</taxon>
        <taxon>Cypriniformes</taxon>
        <taxon>Xenocyprididae</taxon>
        <taxon>Xenocypridinae</taxon>
        <taxon>Xenocypridinae incertae sedis</taxon>
        <taxon>Anabarilius</taxon>
    </lineage>
</organism>
<sequence>MTEPSQPPCPTYVELLEVMECTMARLELPWKREKEETTHGRLDERFLSRYNHQAPVSLPFLPDLHIEI</sequence>